<keyword evidence="9 10" id="KW-0472">Membrane</keyword>
<dbReference type="PROSITE" id="PS00198">
    <property type="entry name" value="4FE4S_FER_1"/>
    <property type="match status" value="1"/>
</dbReference>
<feature type="region of interest" description="Hydrophobic" evidence="10">
    <location>
        <begin position="1"/>
        <end position="23"/>
    </location>
</feature>
<protein>
    <recommendedName>
        <fullName evidence="10">Ion-translocating oxidoreductase complex subunit B</fullName>
        <ecNumber evidence="10">7.-.-.-</ecNumber>
    </recommendedName>
    <alternativeName>
        <fullName evidence="10">Rnf electron transport complex subunit B</fullName>
    </alternativeName>
</protein>
<feature type="binding site" evidence="10 11">
    <location>
        <position position="54"/>
    </location>
    <ligand>
        <name>[4Fe-4S] cluster</name>
        <dbReference type="ChEBI" id="CHEBI:49883"/>
        <label>1</label>
    </ligand>
</feature>
<feature type="binding site" evidence="10 11">
    <location>
        <position position="120"/>
    </location>
    <ligand>
        <name>[4Fe-4S] cluster</name>
        <dbReference type="ChEBI" id="CHEBI:49883"/>
        <label>3</label>
    </ligand>
</feature>
<evidence type="ECO:0000256" key="5">
    <source>
        <dbReference type="ARBA" id="ARBA00022967"/>
    </source>
</evidence>
<keyword evidence="10" id="KW-1003">Cell membrane</keyword>
<dbReference type="AlphaFoldDB" id="A0A495VQF7"/>
<dbReference type="InterPro" id="IPR010207">
    <property type="entry name" value="Elect_transpt_cplx_RnfB/RsxB"/>
</dbReference>
<keyword evidence="7 10" id="KW-0408">Iron</keyword>
<keyword evidence="6 10" id="KW-0249">Electron transport</keyword>
<evidence type="ECO:0000313" key="15">
    <source>
        <dbReference type="Proteomes" id="UP000270626"/>
    </source>
</evidence>
<dbReference type="SUPFAM" id="SSF54862">
    <property type="entry name" value="4Fe-4S ferredoxins"/>
    <property type="match status" value="1"/>
</dbReference>
<dbReference type="HAMAP" id="MF_00463">
    <property type="entry name" value="RsxB_RnfB"/>
    <property type="match status" value="1"/>
</dbReference>
<keyword evidence="4 10" id="KW-0677">Repeat</keyword>
<feature type="binding site" evidence="10 11">
    <location>
        <position position="143"/>
    </location>
    <ligand>
        <name>[4Fe-4S] cluster</name>
        <dbReference type="ChEBI" id="CHEBI:49883"/>
        <label>3</label>
    </ligand>
</feature>
<dbReference type="GO" id="GO:0005886">
    <property type="term" value="C:plasma membrane"/>
    <property type="evidence" value="ECO:0007669"/>
    <property type="project" value="UniProtKB-SubCell"/>
</dbReference>
<dbReference type="PANTHER" id="PTHR43560:SF1">
    <property type="entry name" value="ION-TRANSLOCATING OXIDOREDUCTASE COMPLEX SUBUNIT B"/>
    <property type="match status" value="1"/>
</dbReference>
<evidence type="ECO:0000256" key="8">
    <source>
        <dbReference type="ARBA" id="ARBA00023014"/>
    </source>
</evidence>
<dbReference type="RefSeq" id="WP_121459345.1">
    <property type="nucleotide sequence ID" value="NZ_JAANMQ010000005.1"/>
</dbReference>
<dbReference type="PROSITE" id="PS51379">
    <property type="entry name" value="4FE4S_FER_2"/>
    <property type="match status" value="2"/>
</dbReference>
<keyword evidence="2 10" id="KW-0004">4Fe-4S</keyword>
<gene>
    <name evidence="10" type="primary">rnfB</name>
    <name evidence="14" type="ORF">DFR40_3071</name>
</gene>
<keyword evidence="3 10" id="KW-0479">Metal-binding</keyword>
<dbReference type="InterPro" id="IPR007202">
    <property type="entry name" value="4Fe-4S_dom"/>
</dbReference>
<feature type="binding site" evidence="10 11">
    <location>
        <position position="49"/>
    </location>
    <ligand>
        <name>[4Fe-4S] cluster</name>
        <dbReference type="ChEBI" id="CHEBI:49883"/>
        <label>1</label>
    </ligand>
</feature>
<sequence>MLAAVLSLTLLGAVLGVVLGIASKFLSVEGNPVVDELIAMMPGSNCGQCGFPGCSGAAAAIVDGSAPPTCCPPGGKALASAIAARLGLSVDLSGLADDGPKIALVAEELCIGCCRCSKVCPTDAIIGAAKQVHNVFREACTGCASCVEKCPTEALSMKPLPVTLQHWVMPRPLAA</sequence>
<evidence type="ECO:0000256" key="7">
    <source>
        <dbReference type="ARBA" id="ARBA00023004"/>
    </source>
</evidence>
<comment type="subcellular location">
    <subcellularLocation>
        <location evidence="10">Cell inner membrane</location>
    </subcellularLocation>
</comment>
<dbReference type="GO" id="GO:0051539">
    <property type="term" value="F:4 iron, 4 sulfur cluster binding"/>
    <property type="evidence" value="ECO:0007669"/>
    <property type="project" value="UniProtKB-UniRule"/>
</dbReference>
<dbReference type="Gene3D" id="3.30.70.20">
    <property type="match status" value="1"/>
</dbReference>
<dbReference type="InterPro" id="IPR017900">
    <property type="entry name" value="4Fe4S_Fe_S_CS"/>
</dbReference>
<dbReference type="PROSITE" id="PS51656">
    <property type="entry name" value="4FE4S"/>
    <property type="match status" value="1"/>
</dbReference>
<feature type="domain" description="4Fe-4S ferredoxin-type" evidence="12">
    <location>
        <begin position="101"/>
        <end position="125"/>
    </location>
</feature>
<feature type="binding site" evidence="10 11">
    <location>
        <position position="150"/>
    </location>
    <ligand>
        <name>[4Fe-4S] cluster</name>
        <dbReference type="ChEBI" id="CHEBI:49883"/>
        <label>2</label>
    </ligand>
</feature>
<feature type="binding site" evidence="10 11">
    <location>
        <position position="46"/>
    </location>
    <ligand>
        <name>[4Fe-4S] cluster</name>
        <dbReference type="ChEBI" id="CHEBI:49883"/>
        <label>1</label>
    </ligand>
</feature>
<proteinExistence type="inferred from homology"/>
<feature type="binding site" evidence="10 11">
    <location>
        <position position="140"/>
    </location>
    <ligand>
        <name>[4Fe-4S] cluster</name>
        <dbReference type="ChEBI" id="CHEBI:49883"/>
        <label>3</label>
    </ligand>
</feature>
<dbReference type="OrthoDB" id="9789936at2"/>
<dbReference type="GO" id="GO:0022900">
    <property type="term" value="P:electron transport chain"/>
    <property type="evidence" value="ECO:0007669"/>
    <property type="project" value="UniProtKB-UniRule"/>
</dbReference>
<dbReference type="PIRSF" id="PIRSF005784">
    <property type="entry name" value="Elect_transpt_RnfB"/>
    <property type="match status" value="1"/>
</dbReference>
<dbReference type="InterPro" id="IPR050395">
    <property type="entry name" value="4Fe4S_Ferredoxin_RnfB"/>
</dbReference>
<comment type="similarity">
    <text evidence="10">Belongs to the 4Fe4S bacterial-type ferredoxin family. RnfB subfamily.</text>
</comment>
<evidence type="ECO:0000256" key="6">
    <source>
        <dbReference type="ARBA" id="ARBA00022982"/>
    </source>
</evidence>
<accession>A0A495VQF7</accession>
<dbReference type="Gene3D" id="1.10.15.40">
    <property type="entry name" value="Electron transport complex subunit B, putative Fe-S cluster"/>
    <property type="match status" value="1"/>
</dbReference>
<dbReference type="EMBL" id="RBXP01000019">
    <property type="protein sequence ID" value="RKT49928.1"/>
    <property type="molecule type" value="Genomic_DNA"/>
</dbReference>
<comment type="caution">
    <text evidence="14">The sequence shown here is derived from an EMBL/GenBank/DDBJ whole genome shotgun (WGS) entry which is preliminary data.</text>
</comment>
<dbReference type="EC" id="7.-.-.-" evidence="10"/>
<organism evidence="14 15">
    <name type="scientific">Azonexus fungiphilus</name>
    <dbReference type="NCBI Taxonomy" id="146940"/>
    <lineage>
        <taxon>Bacteria</taxon>
        <taxon>Pseudomonadati</taxon>
        <taxon>Pseudomonadota</taxon>
        <taxon>Betaproteobacteria</taxon>
        <taxon>Rhodocyclales</taxon>
        <taxon>Azonexaceae</taxon>
        <taxon>Azonexus</taxon>
    </lineage>
</organism>
<dbReference type="GO" id="GO:0009055">
    <property type="term" value="F:electron transfer activity"/>
    <property type="evidence" value="ECO:0007669"/>
    <property type="project" value="InterPro"/>
</dbReference>
<comment type="subunit">
    <text evidence="10">The complex is composed of six subunits: RnfA, RnfB, RnfC, RnfD, RnfE and RnfG.</text>
</comment>
<keyword evidence="5 10" id="KW-1278">Translocase</keyword>
<feature type="binding site" evidence="10 11">
    <location>
        <position position="113"/>
    </location>
    <ligand>
        <name>[4Fe-4S] cluster</name>
        <dbReference type="ChEBI" id="CHEBI:49883"/>
        <label>2</label>
    </ligand>
</feature>
<dbReference type="Proteomes" id="UP000270626">
    <property type="component" value="Unassembled WGS sequence"/>
</dbReference>
<keyword evidence="1 10" id="KW-0813">Transport</keyword>
<evidence type="ECO:0000256" key="2">
    <source>
        <dbReference type="ARBA" id="ARBA00022485"/>
    </source>
</evidence>
<dbReference type="Pfam" id="PF04060">
    <property type="entry name" value="FeS"/>
    <property type="match status" value="1"/>
</dbReference>
<keyword evidence="8 10" id="KW-0411">Iron-sulfur</keyword>
<evidence type="ECO:0000256" key="10">
    <source>
        <dbReference type="HAMAP-Rule" id="MF_00463"/>
    </source>
</evidence>
<comment type="cofactor">
    <cofactor evidence="10 11">
        <name>[4Fe-4S] cluster</name>
        <dbReference type="ChEBI" id="CHEBI:49883"/>
    </cofactor>
    <text evidence="10 11">Binds 3 [4Fe-4S] clusters.</text>
</comment>
<name>A0A495VQF7_9RHOO</name>
<evidence type="ECO:0000256" key="9">
    <source>
        <dbReference type="ARBA" id="ARBA00023136"/>
    </source>
</evidence>
<evidence type="ECO:0000256" key="3">
    <source>
        <dbReference type="ARBA" id="ARBA00022723"/>
    </source>
</evidence>
<dbReference type="NCBIfam" id="TIGR01944">
    <property type="entry name" value="rnfB"/>
    <property type="match status" value="1"/>
</dbReference>
<evidence type="ECO:0000259" key="13">
    <source>
        <dbReference type="PROSITE" id="PS51656"/>
    </source>
</evidence>
<feature type="binding site" evidence="10 11">
    <location>
        <position position="71"/>
    </location>
    <ligand>
        <name>[4Fe-4S] cluster</name>
        <dbReference type="ChEBI" id="CHEBI:49883"/>
        <label>1</label>
    </ligand>
</feature>
<evidence type="ECO:0000256" key="11">
    <source>
        <dbReference type="PIRSR" id="PIRSR005784-1"/>
    </source>
</evidence>
<feature type="binding site" evidence="10 11">
    <location>
        <position position="116"/>
    </location>
    <ligand>
        <name>[4Fe-4S] cluster</name>
        <dbReference type="ChEBI" id="CHEBI:49883"/>
        <label>2</label>
    </ligand>
</feature>
<feature type="domain" description="4Fe-4S" evidence="13">
    <location>
        <begin position="29"/>
        <end position="88"/>
    </location>
</feature>
<feature type="domain" description="4Fe-4S ferredoxin-type" evidence="12">
    <location>
        <begin position="130"/>
        <end position="160"/>
    </location>
</feature>
<evidence type="ECO:0000256" key="4">
    <source>
        <dbReference type="ARBA" id="ARBA00022737"/>
    </source>
</evidence>
<keyword evidence="15" id="KW-1185">Reference proteome</keyword>
<reference evidence="14 15" key="1">
    <citation type="submission" date="2018-10" db="EMBL/GenBank/DDBJ databases">
        <title>Genomic Encyclopedia of Type Strains, Phase IV (KMG-IV): sequencing the most valuable type-strain genomes for metagenomic binning, comparative biology and taxonomic classification.</title>
        <authorList>
            <person name="Goeker M."/>
        </authorList>
    </citation>
    <scope>NUCLEOTIDE SEQUENCE [LARGE SCALE GENOMIC DNA]</scope>
    <source>
        <strain evidence="14 15">DSM 23841</strain>
    </source>
</reference>
<dbReference type="Pfam" id="PF14697">
    <property type="entry name" value="Fer4_21"/>
    <property type="match status" value="1"/>
</dbReference>
<keyword evidence="10" id="KW-0997">Cell inner membrane</keyword>
<evidence type="ECO:0000256" key="1">
    <source>
        <dbReference type="ARBA" id="ARBA00022448"/>
    </source>
</evidence>
<feature type="binding site" evidence="10 11">
    <location>
        <position position="110"/>
    </location>
    <ligand>
        <name>[4Fe-4S] cluster</name>
        <dbReference type="ChEBI" id="CHEBI:49883"/>
        <label>2</label>
    </ligand>
</feature>
<comment type="caution">
    <text evidence="10">Lacks conserved residue(s) required for the propagation of feature annotation.</text>
</comment>
<evidence type="ECO:0000313" key="14">
    <source>
        <dbReference type="EMBL" id="RKT49928.1"/>
    </source>
</evidence>
<dbReference type="PANTHER" id="PTHR43560">
    <property type="entry name" value="ION-TRANSLOCATING OXIDOREDUCTASE COMPLEX SUBUNIT B"/>
    <property type="match status" value="1"/>
</dbReference>
<comment type="function">
    <text evidence="10">Part of a membrane-bound complex that couples electron transfer with translocation of ions across the membrane.</text>
</comment>
<feature type="binding site" evidence="10 11">
    <location>
        <position position="146"/>
    </location>
    <ligand>
        <name>[4Fe-4S] cluster</name>
        <dbReference type="ChEBI" id="CHEBI:49883"/>
        <label>3</label>
    </ligand>
</feature>
<dbReference type="InterPro" id="IPR017896">
    <property type="entry name" value="4Fe4S_Fe-S-bd"/>
</dbReference>
<evidence type="ECO:0000259" key="12">
    <source>
        <dbReference type="PROSITE" id="PS51379"/>
    </source>
</evidence>
<dbReference type="GO" id="GO:0046872">
    <property type="term" value="F:metal ion binding"/>
    <property type="evidence" value="ECO:0007669"/>
    <property type="project" value="UniProtKB-KW"/>
</dbReference>
<dbReference type="InterPro" id="IPR016463">
    <property type="entry name" value="RnfB/RsxB_Proteobac"/>
</dbReference>